<dbReference type="PANTHER" id="PTHR10653:SF0">
    <property type="entry name" value="F-ACTIN-CAPPING PROTEIN SUBUNIT ALPHA"/>
    <property type="match status" value="1"/>
</dbReference>
<keyword evidence="4 6" id="KW-0009">Actin-binding</keyword>
<dbReference type="GO" id="GO:0051015">
    <property type="term" value="F:actin filament binding"/>
    <property type="evidence" value="ECO:0007669"/>
    <property type="project" value="TreeGrafter"/>
</dbReference>
<accession>A0AA38XJ01</accession>
<gene>
    <name evidence="7" type="primary">CAP1</name>
    <name evidence="7" type="ORF">H2200_002506</name>
</gene>
<evidence type="ECO:0000256" key="1">
    <source>
        <dbReference type="ARBA" id="ARBA00010479"/>
    </source>
</evidence>
<dbReference type="InterPro" id="IPR002189">
    <property type="entry name" value="CapZ_alpha"/>
</dbReference>
<dbReference type="AlphaFoldDB" id="A0AA38XJ01"/>
<dbReference type="GO" id="GO:0030036">
    <property type="term" value="P:actin cytoskeleton organization"/>
    <property type="evidence" value="ECO:0007669"/>
    <property type="project" value="TreeGrafter"/>
</dbReference>
<organism evidence="7 8">
    <name type="scientific">Cladophialophora chaetospira</name>
    <dbReference type="NCBI Taxonomy" id="386627"/>
    <lineage>
        <taxon>Eukaryota</taxon>
        <taxon>Fungi</taxon>
        <taxon>Dikarya</taxon>
        <taxon>Ascomycota</taxon>
        <taxon>Pezizomycotina</taxon>
        <taxon>Eurotiomycetes</taxon>
        <taxon>Chaetothyriomycetidae</taxon>
        <taxon>Chaetothyriales</taxon>
        <taxon>Herpotrichiellaceae</taxon>
        <taxon>Cladophialophora</taxon>
    </lineage>
</organism>
<dbReference type="PRINTS" id="PR00191">
    <property type="entry name" value="FACTINCAPA"/>
</dbReference>
<dbReference type="Pfam" id="PF01267">
    <property type="entry name" value="F-actin_cap_A"/>
    <property type="match status" value="1"/>
</dbReference>
<dbReference type="InterPro" id="IPR042489">
    <property type="entry name" value="CapZ_alpha_1"/>
</dbReference>
<sequence length="279" mass="30574">MGSTVEITSSFIEGAPPGELQDVVKDIKTLTSDDDPALVAKLKPAFEKYNEEQMVAVKLSGASDYVLISSYNKLSSSQYYDTASSTSFTFDQTTQKPSSPQSYTHDSQHSTLISSLLKNLATHFAEHYPPTSSPSAYTVCAVPDDSKIAILISSLKASPKNFLSGRWRTSFLFDPSTNTLSGSIRVNVHYYEDGNVALSTSKQFTNVSVEGSGNADSVVRKVAAVEKQYQEEVNRTIVGMNEGSFKALRRQLPVTRQKVEWEKIRGYGLGGDLRGEGKR</sequence>
<comment type="subunit">
    <text evidence="6">Heterodimer of an alpha and a beta subunit.</text>
</comment>
<evidence type="ECO:0000313" key="7">
    <source>
        <dbReference type="EMBL" id="KAJ9614370.1"/>
    </source>
</evidence>
<evidence type="ECO:0000256" key="3">
    <source>
        <dbReference type="ARBA" id="ARBA00022467"/>
    </source>
</evidence>
<keyword evidence="8" id="KW-1185">Reference proteome</keyword>
<dbReference type="GO" id="GO:0051016">
    <property type="term" value="P:barbed-end actin filament capping"/>
    <property type="evidence" value="ECO:0007669"/>
    <property type="project" value="UniProtKB-UniRule"/>
</dbReference>
<evidence type="ECO:0000256" key="4">
    <source>
        <dbReference type="ARBA" id="ARBA00023203"/>
    </source>
</evidence>
<evidence type="ECO:0000256" key="2">
    <source>
        <dbReference type="ARBA" id="ARBA00014038"/>
    </source>
</evidence>
<comment type="similarity">
    <text evidence="1 6">Belongs to the F-actin-capping protein alpha subunit family.</text>
</comment>
<dbReference type="InterPro" id="IPR042276">
    <property type="entry name" value="CapZ_alpha/beta_2"/>
</dbReference>
<evidence type="ECO:0000313" key="8">
    <source>
        <dbReference type="Proteomes" id="UP001172673"/>
    </source>
</evidence>
<proteinExistence type="inferred from homology"/>
<dbReference type="GO" id="GO:0008290">
    <property type="term" value="C:F-actin capping protein complex"/>
    <property type="evidence" value="ECO:0007669"/>
    <property type="project" value="UniProtKB-UniRule"/>
</dbReference>
<evidence type="ECO:0000256" key="5">
    <source>
        <dbReference type="ARBA" id="ARBA00025389"/>
    </source>
</evidence>
<keyword evidence="3 6" id="KW-0117">Actin capping</keyword>
<dbReference type="InterPro" id="IPR037282">
    <property type="entry name" value="CapZ_alpha/beta"/>
</dbReference>
<name>A0AA38XJ01_9EURO</name>
<comment type="caution">
    <text evidence="7">The sequence shown here is derived from an EMBL/GenBank/DDBJ whole genome shotgun (WGS) entry which is preliminary data.</text>
</comment>
<dbReference type="EMBL" id="JAPDRK010000003">
    <property type="protein sequence ID" value="KAJ9614370.1"/>
    <property type="molecule type" value="Genomic_DNA"/>
</dbReference>
<dbReference type="Gene3D" id="3.30.1140.60">
    <property type="entry name" value="F-actin capping protein, alpha subunit"/>
    <property type="match status" value="1"/>
</dbReference>
<protein>
    <recommendedName>
        <fullName evidence="2 6">F-actin-capping protein subunit alpha</fullName>
    </recommendedName>
</protein>
<dbReference type="PANTHER" id="PTHR10653">
    <property type="entry name" value="F-ACTIN-CAPPING PROTEIN SUBUNIT ALPHA"/>
    <property type="match status" value="1"/>
</dbReference>
<comment type="function">
    <text evidence="5 6">F-actin-capping proteins bind in a Ca(2+)-independent manner to the fast growing ends of actin filaments (barbed end) thereby blocking the exchange of subunits at these ends. Unlike other capping proteins (such as gelsolin and severin), these proteins do not sever actin filaments.</text>
</comment>
<dbReference type="GO" id="GO:0030479">
    <property type="term" value="C:actin cortical patch"/>
    <property type="evidence" value="ECO:0007669"/>
    <property type="project" value="TreeGrafter"/>
</dbReference>
<dbReference type="PROSITE" id="PS00748">
    <property type="entry name" value="F_ACTIN_CAPPING_A_1"/>
    <property type="match status" value="1"/>
</dbReference>
<dbReference type="PROSITE" id="PS00749">
    <property type="entry name" value="F_ACTIN_CAPPING_A_2"/>
    <property type="match status" value="1"/>
</dbReference>
<reference evidence="7" key="1">
    <citation type="submission" date="2022-10" db="EMBL/GenBank/DDBJ databases">
        <title>Culturing micro-colonial fungi from biological soil crusts in the Mojave desert and describing Neophaeococcomyces mojavensis, and introducing the new genera and species Taxawa tesnikishii.</title>
        <authorList>
            <person name="Kurbessoian T."/>
            <person name="Stajich J.E."/>
        </authorList>
    </citation>
    <scope>NUCLEOTIDE SEQUENCE</scope>
    <source>
        <strain evidence="7">TK_41</strain>
    </source>
</reference>
<dbReference type="Gene3D" id="3.90.1150.210">
    <property type="entry name" value="F-actin capping protein, beta subunit"/>
    <property type="match status" value="1"/>
</dbReference>
<dbReference type="InterPro" id="IPR017865">
    <property type="entry name" value="F-actin_cap_asu_CS"/>
</dbReference>
<dbReference type="SUPFAM" id="SSF90096">
    <property type="entry name" value="Subunits of heterodimeric actin filament capping protein Capz"/>
    <property type="match status" value="1"/>
</dbReference>
<dbReference type="Proteomes" id="UP001172673">
    <property type="component" value="Unassembled WGS sequence"/>
</dbReference>
<evidence type="ECO:0000256" key="6">
    <source>
        <dbReference type="RuleBase" id="RU365077"/>
    </source>
</evidence>